<evidence type="ECO:0000313" key="5">
    <source>
        <dbReference type="Proteomes" id="UP000681720"/>
    </source>
</evidence>
<comment type="similarity">
    <text evidence="1">Belongs to the dynein heavy chain family.</text>
</comment>
<dbReference type="InterPro" id="IPR042219">
    <property type="entry name" value="AAA_lid_11_sf"/>
</dbReference>
<proteinExistence type="inferred from homology"/>
<sequence length="60" mass="7213">MVEFNQTDWEASVQYIQNHLDDMNPKLNISWKAVQYMISEIQYGGRITDDRDRRLMITYA</sequence>
<organism evidence="4 5">
    <name type="scientific">Rotaria magnacalcarata</name>
    <dbReference type="NCBI Taxonomy" id="392030"/>
    <lineage>
        <taxon>Eukaryota</taxon>
        <taxon>Metazoa</taxon>
        <taxon>Spiralia</taxon>
        <taxon>Gnathifera</taxon>
        <taxon>Rotifera</taxon>
        <taxon>Eurotatoria</taxon>
        <taxon>Bdelloidea</taxon>
        <taxon>Philodinida</taxon>
        <taxon>Philodinidae</taxon>
        <taxon>Rotaria</taxon>
    </lineage>
</organism>
<dbReference type="InterPro" id="IPR026983">
    <property type="entry name" value="DHC"/>
</dbReference>
<dbReference type="PANTHER" id="PTHR46532:SF4">
    <property type="entry name" value="AAA+ ATPASE DOMAIN-CONTAINING PROTEIN"/>
    <property type="match status" value="1"/>
</dbReference>
<dbReference type="Gene3D" id="1.10.8.720">
    <property type="entry name" value="Region D6 of dynein motor"/>
    <property type="match status" value="1"/>
</dbReference>
<evidence type="ECO:0000313" key="4">
    <source>
        <dbReference type="EMBL" id="CAF4662481.1"/>
    </source>
</evidence>
<dbReference type="PANTHER" id="PTHR46532">
    <property type="entry name" value="MALE FERTILITY FACTOR KL5"/>
    <property type="match status" value="1"/>
</dbReference>
<dbReference type="GO" id="GO:0051959">
    <property type="term" value="F:dynein light intermediate chain binding"/>
    <property type="evidence" value="ECO:0007669"/>
    <property type="project" value="InterPro"/>
</dbReference>
<evidence type="ECO:0000256" key="1">
    <source>
        <dbReference type="ARBA" id="ARBA00008887"/>
    </source>
</evidence>
<evidence type="ECO:0000259" key="2">
    <source>
        <dbReference type="Pfam" id="PF18198"/>
    </source>
</evidence>
<dbReference type="InterPro" id="IPR041658">
    <property type="entry name" value="AAA_lid_11"/>
</dbReference>
<protein>
    <recommendedName>
        <fullName evidence="2">Dynein heavy chain AAA lid domain-containing protein</fullName>
    </recommendedName>
</protein>
<accession>A0A8S3A9H5</accession>
<dbReference type="EMBL" id="CAJOBJ010118029">
    <property type="protein sequence ID" value="CAF4662481.1"/>
    <property type="molecule type" value="Genomic_DNA"/>
</dbReference>
<dbReference type="GO" id="GO:0007018">
    <property type="term" value="P:microtubule-based movement"/>
    <property type="evidence" value="ECO:0007669"/>
    <property type="project" value="InterPro"/>
</dbReference>
<dbReference type="GO" id="GO:0045505">
    <property type="term" value="F:dynein intermediate chain binding"/>
    <property type="evidence" value="ECO:0007669"/>
    <property type="project" value="InterPro"/>
</dbReference>
<dbReference type="GO" id="GO:0005858">
    <property type="term" value="C:axonemal dynein complex"/>
    <property type="evidence" value="ECO:0007669"/>
    <property type="project" value="TreeGrafter"/>
</dbReference>
<feature type="domain" description="Dynein heavy chain AAA lid" evidence="2">
    <location>
        <begin position="3"/>
        <end position="59"/>
    </location>
</feature>
<dbReference type="Pfam" id="PF18198">
    <property type="entry name" value="AAA_lid_11"/>
    <property type="match status" value="1"/>
</dbReference>
<feature type="non-terminal residue" evidence="4">
    <location>
        <position position="1"/>
    </location>
</feature>
<name>A0A8S3A9H5_9BILA</name>
<evidence type="ECO:0000313" key="3">
    <source>
        <dbReference type="EMBL" id="CAF4526112.1"/>
    </source>
</evidence>
<dbReference type="EMBL" id="CAJOBJ010087347">
    <property type="protein sequence ID" value="CAF4526112.1"/>
    <property type="molecule type" value="Genomic_DNA"/>
</dbReference>
<gene>
    <name evidence="3" type="ORF">GIL414_LOCUS35826</name>
    <name evidence="4" type="ORF">GIL414_LOCUS41543</name>
</gene>
<dbReference type="Proteomes" id="UP000681720">
    <property type="component" value="Unassembled WGS sequence"/>
</dbReference>
<reference evidence="4" key="1">
    <citation type="submission" date="2021-02" db="EMBL/GenBank/DDBJ databases">
        <authorList>
            <person name="Nowell W R."/>
        </authorList>
    </citation>
    <scope>NUCLEOTIDE SEQUENCE</scope>
</reference>
<dbReference type="AlphaFoldDB" id="A0A8S3A9H5"/>
<comment type="caution">
    <text evidence="4">The sequence shown here is derived from an EMBL/GenBank/DDBJ whole genome shotgun (WGS) entry which is preliminary data.</text>
</comment>